<evidence type="ECO:0000256" key="4">
    <source>
        <dbReference type="ARBA" id="ARBA00022679"/>
    </source>
</evidence>
<dbReference type="Proteomes" id="UP001516464">
    <property type="component" value="Unassembled WGS sequence"/>
</dbReference>
<dbReference type="InterPro" id="IPR035983">
    <property type="entry name" value="Hect_E3_ubiquitin_ligase"/>
</dbReference>
<dbReference type="EC" id="2.3.2.26" evidence="3"/>
<dbReference type="SMART" id="SM00119">
    <property type="entry name" value="HECTc"/>
    <property type="match status" value="1"/>
</dbReference>
<evidence type="ECO:0000313" key="9">
    <source>
        <dbReference type="Proteomes" id="UP001516464"/>
    </source>
</evidence>
<dbReference type="Pfam" id="PF00632">
    <property type="entry name" value="HECT"/>
    <property type="match status" value="1"/>
</dbReference>
<accession>A0ABQ7HVQ4</accession>
<comment type="caution">
    <text evidence="6">Lacks conserved residue(s) required for the propagation of feature annotation.</text>
</comment>
<protein>
    <recommendedName>
        <fullName evidence="3">HECT-type E3 ubiquitin transferase</fullName>
        <ecNumber evidence="3">2.3.2.26</ecNumber>
    </recommendedName>
</protein>
<evidence type="ECO:0000256" key="1">
    <source>
        <dbReference type="ARBA" id="ARBA00000885"/>
    </source>
</evidence>
<name>A0ABQ7HVQ4_9MICR</name>
<dbReference type="InterPro" id="IPR050409">
    <property type="entry name" value="E3_ubiq-protein_ligase"/>
</dbReference>
<dbReference type="InterPro" id="IPR000569">
    <property type="entry name" value="HECT_dom"/>
</dbReference>
<keyword evidence="5 6" id="KW-0833">Ubl conjugation pathway</keyword>
<comment type="caution">
    <text evidence="8">The sequence shown here is derived from an EMBL/GenBank/DDBJ whole genome shotgun (WGS) entry which is preliminary data.</text>
</comment>
<gene>
    <name evidence="8" type="primary">ptr1_3</name>
    <name evidence="8" type="ORF">TCON_2557</name>
</gene>
<dbReference type="PANTHER" id="PTHR11254">
    <property type="entry name" value="HECT DOMAIN UBIQUITIN-PROTEIN LIGASE"/>
    <property type="match status" value="1"/>
</dbReference>
<organism evidence="8 9">
    <name type="scientific">Astathelohania contejeani</name>
    <dbReference type="NCBI Taxonomy" id="164912"/>
    <lineage>
        <taxon>Eukaryota</taxon>
        <taxon>Fungi</taxon>
        <taxon>Fungi incertae sedis</taxon>
        <taxon>Microsporidia</taxon>
        <taxon>Astathelohaniidae</taxon>
        <taxon>Astathelohania</taxon>
    </lineage>
</organism>
<sequence length="928" mass="110165">MNLPFKNIYKYLFFQYIIISCNEELKEIEKVNNYINDLNYIDTLRSEMNNNNNIEMVIDNIEIHLESNLQHYLNDDKYNEYFADIIHFITKTVMKGNRYEKKISKLIKYTFMLLKTTSLKVIIQLSVFFDYFSRQKMYLNDSNWLPLGKYELNILNQITKLPYPYSYPLSMKMLPLSIKYKIRKEYKICDNLHDTLINAENRKKHFSRCSSDIIYIDHIRSIYYVQNSDGHFLLSLKFHLLYLKFSLTSNILPTKFFNITTNILDIENLLSDYKNVKLKAFDYGILWGLLYKIIACANNKSILLNDVQTLRRLGETDAIGSIIYDYFISSKAKNYDLQKKAINVFFMILQIKTKKFEVTADNYNILIESLDYICSAHNEKVYIKINELFKIKMGISFAEILIKYFHYIKRCNLYKLGYIFGFKRPKINHGITIVLENYTIRHFYLFLSTYKAFEINDMLYNIEKTRKFLILLLLAIKIRNQKSELITNFCKSLITSNMNICLSILYNTKQNTKIQETFFYLCMLFYECCYLESNNTEKSKFKHLFKVVICSNNPIINDILYEKQYYREIVERICEEDKNISSKVRAYFLKNKFEKNLLKEKYITFDSNNVLKRTKIEFNKLTFFRYIKWNITFSDIKGRFDYIYIWFNLYIKELIGHQLNLFEKFNTNHFYPSLRINSSDEILSYYNMTGMLMGIGLCNNNNFRLNLSPIVFKHILKISCNYSDFETEFSMLCNQIKDIGVSNLADKKYTINIWDGDILVDMELISNGKNILISETNSSLYLKTISKIFLKTGIEEQIAALVNGLSKIIYMDSLNGLNEIELKSLIYGFENYTSSEILSLIRFDDQITDYEKTYIKDFINECDNMDLNKIVRHIIGDESLSGDNHIRIVKSINSPISRGFSSRKLAIPNFKDYISFKNEMIYFINHSF</sequence>
<evidence type="ECO:0000256" key="5">
    <source>
        <dbReference type="ARBA" id="ARBA00022786"/>
    </source>
</evidence>
<feature type="domain" description="HECT" evidence="7">
    <location>
        <begin position="646"/>
        <end position="852"/>
    </location>
</feature>
<evidence type="ECO:0000313" key="8">
    <source>
        <dbReference type="EMBL" id="KAF7678806.1"/>
    </source>
</evidence>
<keyword evidence="4" id="KW-0808">Transferase</keyword>
<dbReference type="Gene3D" id="3.30.2160.10">
    <property type="entry name" value="Hect, E3 ligase catalytic domain"/>
    <property type="match status" value="1"/>
</dbReference>
<dbReference type="Gene3D" id="3.90.1750.10">
    <property type="entry name" value="Hect, E3 ligase catalytic domains"/>
    <property type="match status" value="1"/>
</dbReference>
<dbReference type="EMBL" id="SBIQ01000364">
    <property type="protein sequence ID" value="KAF7678806.1"/>
    <property type="molecule type" value="Genomic_DNA"/>
</dbReference>
<evidence type="ECO:0000259" key="7">
    <source>
        <dbReference type="PROSITE" id="PS50237"/>
    </source>
</evidence>
<dbReference type="PANTHER" id="PTHR11254:SF67">
    <property type="entry name" value="E3 UBIQUITIN-PROTEIN LIGASE HUWE1"/>
    <property type="match status" value="1"/>
</dbReference>
<evidence type="ECO:0000256" key="6">
    <source>
        <dbReference type="PROSITE-ProRule" id="PRU00104"/>
    </source>
</evidence>
<keyword evidence="9" id="KW-1185">Reference proteome</keyword>
<evidence type="ECO:0000256" key="3">
    <source>
        <dbReference type="ARBA" id="ARBA00012485"/>
    </source>
</evidence>
<comment type="catalytic activity">
    <reaction evidence="1">
        <text>S-ubiquitinyl-[E2 ubiquitin-conjugating enzyme]-L-cysteine + [acceptor protein]-L-lysine = [E2 ubiquitin-conjugating enzyme]-L-cysteine + N(6)-ubiquitinyl-[acceptor protein]-L-lysine.</text>
        <dbReference type="EC" id="2.3.2.26"/>
    </reaction>
</comment>
<reference evidence="8 9" key="1">
    <citation type="submission" date="2019-01" db="EMBL/GenBank/DDBJ databases">
        <title>Genomes sequencing and comparative genomics of infectious freshwater microsporidia, Cucumispora dikerogammari and Thelohania contejeani.</title>
        <authorList>
            <person name="Cormier A."/>
            <person name="Giraud I."/>
            <person name="Wattier R."/>
            <person name="Teixeira M."/>
            <person name="Grandjean F."/>
            <person name="Rigaud T."/>
            <person name="Cordaux R."/>
        </authorList>
    </citation>
    <scope>NUCLEOTIDE SEQUENCE [LARGE SCALE GENOMIC DNA]</scope>
    <source>
        <strain evidence="8">T1</strain>
        <tissue evidence="8">Spores</tissue>
    </source>
</reference>
<dbReference type="SUPFAM" id="SSF56204">
    <property type="entry name" value="Hect, E3 ligase catalytic domain"/>
    <property type="match status" value="1"/>
</dbReference>
<dbReference type="PROSITE" id="PS51257">
    <property type="entry name" value="PROKAR_LIPOPROTEIN"/>
    <property type="match status" value="1"/>
</dbReference>
<evidence type="ECO:0000256" key="2">
    <source>
        <dbReference type="ARBA" id="ARBA00004906"/>
    </source>
</evidence>
<proteinExistence type="predicted"/>
<comment type="pathway">
    <text evidence="2">Protein modification; protein ubiquitination.</text>
</comment>
<dbReference type="PROSITE" id="PS50237">
    <property type="entry name" value="HECT"/>
    <property type="match status" value="1"/>
</dbReference>